<dbReference type="EMBL" id="JAWCUI010000014">
    <property type="protein sequence ID" value="KAL1898795.1"/>
    <property type="molecule type" value="Genomic_DNA"/>
</dbReference>
<gene>
    <name evidence="4" type="ORF">Sste5346_003202</name>
</gene>
<protein>
    <recommendedName>
        <fullName evidence="3">C3H1-type domain-containing protein</fullName>
    </recommendedName>
</protein>
<evidence type="ECO:0000256" key="2">
    <source>
        <dbReference type="SAM" id="MobiDB-lite"/>
    </source>
</evidence>
<comment type="caution">
    <text evidence="4">The sequence shown here is derived from an EMBL/GenBank/DDBJ whole genome shotgun (WGS) entry which is preliminary data.</text>
</comment>
<keyword evidence="1" id="KW-0863">Zinc-finger</keyword>
<feature type="region of interest" description="Disordered" evidence="2">
    <location>
        <begin position="1"/>
        <end position="33"/>
    </location>
</feature>
<dbReference type="Proteomes" id="UP001583186">
    <property type="component" value="Unassembled WGS sequence"/>
</dbReference>
<keyword evidence="5" id="KW-1185">Reference proteome</keyword>
<proteinExistence type="predicted"/>
<evidence type="ECO:0000256" key="1">
    <source>
        <dbReference type="PROSITE-ProRule" id="PRU00723"/>
    </source>
</evidence>
<evidence type="ECO:0000259" key="3">
    <source>
        <dbReference type="PROSITE" id="PS50103"/>
    </source>
</evidence>
<feature type="compositionally biased region" description="Polar residues" evidence="2">
    <location>
        <begin position="293"/>
        <end position="312"/>
    </location>
</feature>
<reference evidence="4 5" key="1">
    <citation type="journal article" date="2024" name="IMA Fungus">
        <title>IMA Genome - F19 : A genome assembly and annotation guide to empower mycologists, including annotated draft genome sequences of Ceratocystis pirilliformis, Diaporthe australafricana, Fusarium ophioides, Paecilomyces lecythidis, and Sporothrix stenoceras.</title>
        <authorList>
            <person name="Aylward J."/>
            <person name="Wilson A.M."/>
            <person name="Visagie C.M."/>
            <person name="Spraker J."/>
            <person name="Barnes I."/>
            <person name="Buitendag C."/>
            <person name="Ceriani C."/>
            <person name="Del Mar Angel L."/>
            <person name="du Plessis D."/>
            <person name="Fuchs T."/>
            <person name="Gasser K."/>
            <person name="Kramer D."/>
            <person name="Li W."/>
            <person name="Munsamy K."/>
            <person name="Piso A."/>
            <person name="Price J.L."/>
            <person name="Sonnekus B."/>
            <person name="Thomas C."/>
            <person name="van der Nest A."/>
            <person name="van Dijk A."/>
            <person name="van Heerden A."/>
            <person name="van Vuuren N."/>
            <person name="Yilmaz N."/>
            <person name="Duong T.A."/>
            <person name="van der Merwe N.A."/>
            <person name="Wingfield M.J."/>
            <person name="Wingfield B.D."/>
        </authorList>
    </citation>
    <scope>NUCLEOTIDE SEQUENCE [LARGE SCALE GENOMIC DNA]</scope>
    <source>
        <strain evidence="4 5">CMW 5346</strain>
    </source>
</reference>
<accession>A0ABR3ZDN5</accession>
<dbReference type="PROSITE" id="PS50103">
    <property type="entry name" value="ZF_C3H1"/>
    <property type="match status" value="1"/>
</dbReference>
<feature type="region of interest" description="Disordered" evidence="2">
    <location>
        <begin position="202"/>
        <end position="312"/>
    </location>
</feature>
<feature type="zinc finger region" description="C3H1-type" evidence="1">
    <location>
        <begin position="149"/>
        <end position="178"/>
    </location>
</feature>
<feature type="region of interest" description="Disordered" evidence="2">
    <location>
        <begin position="461"/>
        <end position="486"/>
    </location>
</feature>
<keyword evidence="1" id="KW-0479">Metal-binding</keyword>
<keyword evidence="1" id="KW-0862">Zinc</keyword>
<evidence type="ECO:0000313" key="5">
    <source>
        <dbReference type="Proteomes" id="UP001583186"/>
    </source>
</evidence>
<feature type="domain" description="C3H1-type" evidence="3">
    <location>
        <begin position="149"/>
        <end position="178"/>
    </location>
</feature>
<sequence>MSRTSSTTSSLVNNSAPSQQSQPAQPAQLTQQAQSALDMGASYGNYFAYCLDRGNGLYTRLVPADLLPPTAGFIALQNDTRGMIVLPDPSTQSSPTMVPAAVNNHLVQGYAARQAQQDFGRLASKQAPPHSTTAPLAQRHGLPVNNNAKKHKVYCDKWVHEGICAFTQQGCKFKHEMPHDRATQRSVGLFQGYPNWYKKLQAQEEHHHHQQEQQQQPPFQMHGAATHVPTPAMAPLALPGPHATDAGSAQLQSLPKGLPYPIHAPSRVSTPPPPTPTLQPQSGAYQPFFSPFGSPTSNQPRTGMTAASANTTSDGHWRFNALNAASWRTPLTTNAATDGSRTTTSSTSQLTDNFARSLTLDGVTNAYQLQQPEQASAPTATANPPMSGLTGTTDFSSFGYGLGGFGSNYGLGRQLNSLEESSTNSSFGPIGPPAATANFVPSGVTSPTTALFQYRATQELSQIPQHEGRSNSWPEEEGGHLATTGW</sequence>
<name>A0ABR3ZDN5_9PEZI</name>
<organism evidence="4 5">
    <name type="scientific">Sporothrix stenoceras</name>
    <dbReference type="NCBI Taxonomy" id="5173"/>
    <lineage>
        <taxon>Eukaryota</taxon>
        <taxon>Fungi</taxon>
        <taxon>Dikarya</taxon>
        <taxon>Ascomycota</taxon>
        <taxon>Pezizomycotina</taxon>
        <taxon>Sordariomycetes</taxon>
        <taxon>Sordariomycetidae</taxon>
        <taxon>Ophiostomatales</taxon>
        <taxon>Ophiostomataceae</taxon>
        <taxon>Sporothrix</taxon>
    </lineage>
</organism>
<dbReference type="InterPro" id="IPR000571">
    <property type="entry name" value="Znf_CCCH"/>
</dbReference>
<feature type="compositionally biased region" description="Basic and acidic residues" evidence="2">
    <location>
        <begin position="202"/>
        <end position="211"/>
    </location>
</feature>
<evidence type="ECO:0000313" key="4">
    <source>
        <dbReference type="EMBL" id="KAL1898795.1"/>
    </source>
</evidence>